<sequence>MGLFDDEEEPGEETEVVETTEKSEEEKPVEKKKEKSSWERLQEKWDKISEDRDIKFKQDQEEQKEQFKSNQEERIANLNKETARLNSLNRIFETPEDIEHKKLKRLQLDFD</sequence>
<protein>
    <submittedName>
        <fullName evidence="3">Uncharacterized protein</fullName>
    </submittedName>
</protein>
<evidence type="ECO:0000256" key="2">
    <source>
        <dbReference type="SAM" id="MobiDB-lite"/>
    </source>
</evidence>
<feature type="compositionally biased region" description="Acidic residues" evidence="2">
    <location>
        <begin position="1"/>
        <end position="18"/>
    </location>
</feature>
<feature type="coiled-coil region" evidence="1">
    <location>
        <begin position="61"/>
        <end position="88"/>
    </location>
</feature>
<keyword evidence="1" id="KW-0175">Coiled coil</keyword>
<feature type="compositionally biased region" description="Basic and acidic residues" evidence="2">
    <location>
        <begin position="19"/>
        <end position="35"/>
    </location>
</feature>
<feature type="region of interest" description="Disordered" evidence="2">
    <location>
        <begin position="1"/>
        <end position="35"/>
    </location>
</feature>
<comment type="caution">
    <text evidence="3">The sequence shown here is derived from an EMBL/GenBank/DDBJ whole genome shotgun (WGS) entry which is preliminary data.</text>
</comment>
<reference evidence="3" key="1">
    <citation type="journal article" date="2014" name="Front. Microbiol.">
        <title>High frequency of phylogenetically diverse reductive dehalogenase-homologous genes in deep subseafloor sedimentary metagenomes.</title>
        <authorList>
            <person name="Kawai M."/>
            <person name="Futagami T."/>
            <person name="Toyoda A."/>
            <person name="Takaki Y."/>
            <person name="Nishi S."/>
            <person name="Hori S."/>
            <person name="Arai W."/>
            <person name="Tsubouchi T."/>
            <person name="Morono Y."/>
            <person name="Uchiyama I."/>
            <person name="Ito T."/>
            <person name="Fujiyama A."/>
            <person name="Inagaki F."/>
            <person name="Takami H."/>
        </authorList>
    </citation>
    <scope>NUCLEOTIDE SEQUENCE</scope>
    <source>
        <strain evidence="3">Expedition CK06-06</strain>
    </source>
</reference>
<name>X1JXZ2_9ZZZZ</name>
<evidence type="ECO:0000256" key="1">
    <source>
        <dbReference type="SAM" id="Coils"/>
    </source>
</evidence>
<dbReference type="EMBL" id="BARU01026165">
    <property type="protein sequence ID" value="GAH74683.1"/>
    <property type="molecule type" value="Genomic_DNA"/>
</dbReference>
<gene>
    <name evidence="3" type="ORF">S03H2_42069</name>
</gene>
<evidence type="ECO:0000313" key="3">
    <source>
        <dbReference type="EMBL" id="GAH74683.1"/>
    </source>
</evidence>
<organism evidence="3">
    <name type="scientific">marine sediment metagenome</name>
    <dbReference type="NCBI Taxonomy" id="412755"/>
    <lineage>
        <taxon>unclassified sequences</taxon>
        <taxon>metagenomes</taxon>
        <taxon>ecological metagenomes</taxon>
    </lineage>
</organism>
<proteinExistence type="predicted"/>
<accession>X1JXZ2</accession>
<dbReference type="AlphaFoldDB" id="X1JXZ2"/>